<keyword evidence="8" id="KW-0675">Receptor</keyword>
<evidence type="ECO:0000256" key="5">
    <source>
        <dbReference type="SAM" id="MobiDB-lite"/>
    </source>
</evidence>
<dbReference type="PRINTS" id="PR02001">
    <property type="entry name" value="GCR1CAMPR"/>
</dbReference>
<feature type="domain" description="G-protein coupled receptors family 2 profile 2" evidence="7">
    <location>
        <begin position="11"/>
        <end position="201"/>
    </location>
</feature>
<feature type="transmembrane region" description="Helical" evidence="6">
    <location>
        <begin position="126"/>
        <end position="145"/>
    </location>
</feature>
<dbReference type="OrthoDB" id="18453at2759"/>
<dbReference type="Proteomes" id="UP000799778">
    <property type="component" value="Unassembled WGS sequence"/>
</dbReference>
<dbReference type="Pfam" id="PF05462">
    <property type="entry name" value="Dicty_CAR"/>
    <property type="match status" value="1"/>
</dbReference>
<dbReference type="PANTHER" id="PTHR23112">
    <property type="entry name" value="G PROTEIN-COUPLED RECEPTOR 157-RELATED"/>
    <property type="match status" value="1"/>
</dbReference>
<feature type="compositionally biased region" description="Basic and acidic residues" evidence="5">
    <location>
        <begin position="420"/>
        <end position="432"/>
    </location>
</feature>
<dbReference type="GO" id="GO:0004930">
    <property type="term" value="F:G protein-coupled receptor activity"/>
    <property type="evidence" value="ECO:0007669"/>
    <property type="project" value="TreeGrafter"/>
</dbReference>
<evidence type="ECO:0000313" key="9">
    <source>
        <dbReference type="Proteomes" id="UP000799778"/>
    </source>
</evidence>
<keyword evidence="9" id="KW-1185">Reference proteome</keyword>
<evidence type="ECO:0000259" key="7">
    <source>
        <dbReference type="PROSITE" id="PS50261"/>
    </source>
</evidence>
<evidence type="ECO:0000256" key="3">
    <source>
        <dbReference type="ARBA" id="ARBA00022989"/>
    </source>
</evidence>
<proteinExistence type="predicted"/>
<keyword evidence="3 6" id="KW-1133">Transmembrane helix</keyword>
<dbReference type="AlphaFoldDB" id="A0A6A5Y9C0"/>
<comment type="subcellular location">
    <subcellularLocation>
        <location evidence="1">Membrane</location>
        <topology evidence="1">Multi-pass membrane protein</topology>
    </subcellularLocation>
</comment>
<dbReference type="GO" id="GO:0007189">
    <property type="term" value="P:adenylate cyclase-activating G protein-coupled receptor signaling pathway"/>
    <property type="evidence" value="ECO:0007669"/>
    <property type="project" value="TreeGrafter"/>
</dbReference>
<accession>A0A6A5Y9C0</accession>
<dbReference type="SUPFAM" id="SSF81321">
    <property type="entry name" value="Family A G protein-coupled receptor-like"/>
    <property type="match status" value="1"/>
</dbReference>
<feature type="compositionally biased region" description="Basic and acidic residues" evidence="5">
    <location>
        <begin position="463"/>
        <end position="472"/>
    </location>
</feature>
<dbReference type="PROSITE" id="PS50261">
    <property type="entry name" value="G_PROTEIN_RECEP_F2_4"/>
    <property type="match status" value="1"/>
</dbReference>
<dbReference type="Gene3D" id="1.20.1070.10">
    <property type="entry name" value="Rhodopsin 7-helix transmembrane proteins"/>
    <property type="match status" value="1"/>
</dbReference>
<dbReference type="GeneID" id="54283077"/>
<keyword evidence="4 6" id="KW-0472">Membrane</keyword>
<feature type="transmembrane region" description="Helical" evidence="6">
    <location>
        <begin position="49"/>
        <end position="71"/>
    </location>
</feature>
<dbReference type="PANTHER" id="PTHR23112:SF0">
    <property type="entry name" value="TRANSMEMBRANE PROTEIN 116"/>
    <property type="match status" value="1"/>
</dbReference>
<feature type="compositionally biased region" description="Low complexity" evidence="5">
    <location>
        <begin position="453"/>
        <end position="462"/>
    </location>
</feature>
<sequence length="472" mass="54606">MARKPFTPSQVMAVQISERTMSVFSILGSFYIMVTFIKWKYFRKPINRLVFYASFGNVMANVATMISTTALPLKGQTPSTLCRFQGIFIQWFMMADSLWVFCMALNVLIVFKSSCDIRRLHRLEKWYLLFAYGLPFTPCLAYLILDHSRKDRVIGGATIWCWVDKRVEWMRIAWFYAPVWFVITMTLSIYVYVGRTIFRQRAELRSLSNPVRTDSTTHVITNPFTFNEPHNIVKHVDMRVTTETIGSEISAQPTMCANESRDSFSSTRNLSNVTQITDPVPAHHEEGRGYQVMISANNDFEPTVSRKSSTGKRGSLTRHTHIRDGNLAAWSYLKVSFLMFAALFIVWVPSTVNRLQQFIHKDNPIFGLNLASALVLPLQGFWNAVIYMSTTWPECKRAYRETLEYIAQRRHPRSRQSKSQIEKDTPYHHADPMDMEAQIALREMLNTDPQRLPSRISSSEFSRPSHQEEQGR</sequence>
<dbReference type="InterPro" id="IPR022343">
    <property type="entry name" value="GCR1-cAMP_receptor"/>
</dbReference>
<gene>
    <name evidence="8" type="ORF">BU24DRAFT_405074</name>
</gene>
<dbReference type="GO" id="GO:0007166">
    <property type="term" value="P:cell surface receptor signaling pathway"/>
    <property type="evidence" value="ECO:0007669"/>
    <property type="project" value="InterPro"/>
</dbReference>
<feature type="transmembrane region" description="Helical" evidence="6">
    <location>
        <begin position="368"/>
        <end position="390"/>
    </location>
</feature>
<dbReference type="InterPro" id="IPR017981">
    <property type="entry name" value="GPCR_2-like_7TM"/>
</dbReference>
<evidence type="ECO:0000313" key="8">
    <source>
        <dbReference type="EMBL" id="KAF2022185.1"/>
    </source>
</evidence>
<dbReference type="RefSeq" id="XP_033390524.1">
    <property type="nucleotide sequence ID" value="XM_033525680.1"/>
</dbReference>
<dbReference type="GO" id="GO:0005886">
    <property type="term" value="C:plasma membrane"/>
    <property type="evidence" value="ECO:0007669"/>
    <property type="project" value="TreeGrafter"/>
</dbReference>
<feature type="region of interest" description="Disordered" evidence="5">
    <location>
        <begin position="409"/>
        <end position="472"/>
    </location>
</feature>
<name>A0A6A5Y9C0_9PLEO</name>
<feature type="transmembrane region" description="Helical" evidence="6">
    <location>
        <begin position="172"/>
        <end position="193"/>
    </location>
</feature>
<organism evidence="8 9">
    <name type="scientific">Aaosphaeria arxii CBS 175.79</name>
    <dbReference type="NCBI Taxonomy" id="1450172"/>
    <lineage>
        <taxon>Eukaryota</taxon>
        <taxon>Fungi</taxon>
        <taxon>Dikarya</taxon>
        <taxon>Ascomycota</taxon>
        <taxon>Pezizomycotina</taxon>
        <taxon>Dothideomycetes</taxon>
        <taxon>Pleosporomycetidae</taxon>
        <taxon>Pleosporales</taxon>
        <taxon>Pleosporales incertae sedis</taxon>
        <taxon>Aaosphaeria</taxon>
    </lineage>
</organism>
<feature type="transmembrane region" description="Helical" evidence="6">
    <location>
        <begin position="91"/>
        <end position="114"/>
    </location>
</feature>
<evidence type="ECO:0000256" key="6">
    <source>
        <dbReference type="SAM" id="Phobius"/>
    </source>
</evidence>
<feature type="transmembrane region" description="Helical" evidence="6">
    <location>
        <begin position="20"/>
        <end position="37"/>
    </location>
</feature>
<feature type="transmembrane region" description="Helical" evidence="6">
    <location>
        <begin position="327"/>
        <end position="348"/>
    </location>
</feature>
<evidence type="ECO:0000256" key="2">
    <source>
        <dbReference type="ARBA" id="ARBA00022692"/>
    </source>
</evidence>
<evidence type="ECO:0000256" key="4">
    <source>
        <dbReference type="ARBA" id="ARBA00023136"/>
    </source>
</evidence>
<protein>
    <submittedName>
        <fullName evidence="8">Family A G protein-coupled receptor-like protein</fullName>
    </submittedName>
</protein>
<reference evidence="8" key="1">
    <citation type="journal article" date="2020" name="Stud. Mycol.">
        <title>101 Dothideomycetes genomes: a test case for predicting lifestyles and emergence of pathogens.</title>
        <authorList>
            <person name="Haridas S."/>
            <person name="Albert R."/>
            <person name="Binder M."/>
            <person name="Bloem J."/>
            <person name="Labutti K."/>
            <person name="Salamov A."/>
            <person name="Andreopoulos B."/>
            <person name="Baker S."/>
            <person name="Barry K."/>
            <person name="Bills G."/>
            <person name="Bluhm B."/>
            <person name="Cannon C."/>
            <person name="Castanera R."/>
            <person name="Culley D."/>
            <person name="Daum C."/>
            <person name="Ezra D."/>
            <person name="Gonzalez J."/>
            <person name="Henrissat B."/>
            <person name="Kuo A."/>
            <person name="Liang C."/>
            <person name="Lipzen A."/>
            <person name="Lutzoni F."/>
            <person name="Magnuson J."/>
            <person name="Mondo S."/>
            <person name="Nolan M."/>
            <person name="Ohm R."/>
            <person name="Pangilinan J."/>
            <person name="Park H.-J."/>
            <person name="Ramirez L."/>
            <person name="Alfaro M."/>
            <person name="Sun H."/>
            <person name="Tritt A."/>
            <person name="Yoshinaga Y."/>
            <person name="Zwiers L.-H."/>
            <person name="Turgeon B."/>
            <person name="Goodwin S."/>
            <person name="Spatafora J."/>
            <person name="Crous P."/>
            <person name="Grigoriev I."/>
        </authorList>
    </citation>
    <scope>NUCLEOTIDE SEQUENCE</scope>
    <source>
        <strain evidence="8">CBS 175.79</strain>
    </source>
</reference>
<dbReference type="EMBL" id="ML978066">
    <property type="protein sequence ID" value="KAF2022185.1"/>
    <property type="molecule type" value="Genomic_DNA"/>
</dbReference>
<evidence type="ECO:0000256" key="1">
    <source>
        <dbReference type="ARBA" id="ARBA00004141"/>
    </source>
</evidence>
<keyword evidence="2 6" id="KW-0812">Transmembrane</keyword>